<dbReference type="GO" id="GO:0006694">
    <property type="term" value="P:steroid biosynthetic process"/>
    <property type="evidence" value="ECO:0007669"/>
    <property type="project" value="UniProtKB-KW"/>
</dbReference>
<evidence type="ECO:0000313" key="5">
    <source>
        <dbReference type="EMBL" id="CAB3254201.1"/>
    </source>
</evidence>
<keyword evidence="3" id="KW-0752">Steroid biosynthesis</keyword>
<dbReference type="SUPFAM" id="SSF51735">
    <property type="entry name" value="NAD(P)-binding Rossmann-fold domains"/>
    <property type="match status" value="1"/>
</dbReference>
<accession>A0A6F9DE45</accession>
<dbReference type="InterPro" id="IPR002347">
    <property type="entry name" value="SDR_fam"/>
</dbReference>
<dbReference type="Pfam" id="PF00106">
    <property type="entry name" value="adh_short"/>
    <property type="match status" value="1"/>
</dbReference>
<protein>
    <submittedName>
        <fullName evidence="5">Estradiol 17-beta-dehydrogenase 12-like</fullName>
    </submittedName>
</protein>
<name>A0A6F9DE45_9ASCI</name>
<dbReference type="AlphaFoldDB" id="A0A6F9DE45"/>
<dbReference type="InterPro" id="IPR020904">
    <property type="entry name" value="Sc_DH/Rdtase_CS"/>
</dbReference>
<dbReference type="PANTHER" id="PTHR43899">
    <property type="entry name" value="RH59310P"/>
    <property type="match status" value="1"/>
</dbReference>
<proteinExistence type="evidence at transcript level"/>
<dbReference type="PRINTS" id="PR00081">
    <property type="entry name" value="GDHRDH"/>
</dbReference>
<evidence type="ECO:0000256" key="4">
    <source>
        <dbReference type="ARBA" id="ARBA00023002"/>
    </source>
</evidence>
<dbReference type="PROSITE" id="PS00061">
    <property type="entry name" value="ADH_SHORT"/>
    <property type="match status" value="1"/>
</dbReference>
<comment type="similarity">
    <text evidence="2">Belongs to the short-chain dehydrogenases/reductases (SDR) family.</text>
</comment>
<gene>
    <name evidence="5" type="primary">Hsd17b12-004</name>
</gene>
<dbReference type="GO" id="GO:0016491">
    <property type="term" value="F:oxidoreductase activity"/>
    <property type="evidence" value="ECO:0007669"/>
    <property type="project" value="UniProtKB-KW"/>
</dbReference>
<keyword evidence="3" id="KW-0443">Lipid metabolism</keyword>
<evidence type="ECO:0000256" key="2">
    <source>
        <dbReference type="ARBA" id="ARBA00006484"/>
    </source>
</evidence>
<dbReference type="EMBL" id="LR785855">
    <property type="protein sequence ID" value="CAB3254201.1"/>
    <property type="molecule type" value="mRNA"/>
</dbReference>
<comment type="subcellular location">
    <subcellularLocation>
        <location evidence="1">Endoplasmic reticulum</location>
    </subcellularLocation>
</comment>
<keyword evidence="3" id="KW-0444">Lipid biosynthesis</keyword>
<dbReference type="Gene3D" id="3.40.50.720">
    <property type="entry name" value="NAD(P)-binding Rossmann-like Domain"/>
    <property type="match status" value="1"/>
</dbReference>
<sequence length="161" mass="18109">MPDPSQAIRNTVEVNIISVLKMTQLILPEMVKKQRGLIINVSSGGCVAPLPSLAVYGATKSFVDYFSRCISHEYEVEGIKAVCIMPYFVSSNLTLNAKPNFWLRSAKDYVRNVLAVTTTSTRWSHGCWQHDVHGWMGRNLPHKVYATSIGLVLQRIKNKQM</sequence>
<keyword evidence="4" id="KW-0560">Oxidoreductase</keyword>
<dbReference type="InterPro" id="IPR036291">
    <property type="entry name" value="NAD(P)-bd_dom_sf"/>
</dbReference>
<evidence type="ECO:0000256" key="1">
    <source>
        <dbReference type="ARBA" id="ARBA00004240"/>
    </source>
</evidence>
<dbReference type="InterPro" id="IPR051019">
    <property type="entry name" value="VLCFA-Steroid_DH"/>
</dbReference>
<organism evidence="5">
    <name type="scientific">Phallusia mammillata</name>
    <dbReference type="NCBI Taxonomy" id="59560"/>
    <lineage>
        <taxon>Eukaryota</taxon>
        <taxon>Metazoa</taxon>
        <taxon>Chordata</taxon>
        <taxon>Tunicata</taxon>
        <taxon>Ascidiacea</taxon>
        <taxon>Phlebobranchia</taxon>
        <taxon>Ascidiidae</taxon>
        <taxon>Phallusia</taxon>
    </lineage>
</organism>
<dbReference type="PANTHER" id="PTHR43899:SF13">
    <property type="entry name" value="RH59310P"/>
    <property type="match status" value="1"/>
</dbReference>
<evidence type="ECO:0000256" key="3">
    <source>
        <dbReference type="ARBA" id="ARBA00022955"/>
    </source>
</evidence>
<reference evidence="5" key="1">
    <citation type="submission" date="2020-04" db="EMBL/GenBank/DDBJ databases">
        <authorList>
            <person name="Neveu A P."/>
        </authorList>
    </citation>
    <scope>NUCLEOTIDE SEQUENCE</scope>
    <source>
        <tissue evidence="5">Whole embryo</tissue>
    </source>
</reference>
<dbReference type="GO" id="GO:0005783">
    <property type="term" value="C:endoplasmic reticulum"/>
    <property type="evidence" value="ECO:0007669"/>
    <property type="project" value="UniProtKB-SubCell"/>
</dbReference>